<dbReference type="PATRIC" id="fig|1333857.3.peg.1949"/>
<sequence length="290" mass="31633">MVAAPVLVDLDRDSVAMGDDMSSHARRLSFPDGTRLADLLEATHPEIENRGWSWVAVVDGTVSAVWSVDHGVCLLVRNRRLRGSASPIPVVFRYFLQLDPQWLHGRLAAGAAANRDALSVEYAPLAAERLEAEQRRREREVPEKLLSSAAVGALARLGATIDLHSDVRCRFLAAGERWVVVRSDSMTVVYRAETPAPIASLRPRAFAELWLATAVGARGRQAHGLPPLPPSASTEVPQPETMASWPPGTSRWSFTGEDGHVAQLSGEDALDWYRFAFGRTLDEIVGSLAV</sequence>
<name>T5KH62_MICMQ</name>
<accession>T5KH62</accession>
<reference evidence="2 3" key="1">
    <citation type="journal article" date="2013" name="Genome Announc.">
        <title>Whole-genome sequences of five oyster-associated bacteria show potential for crude oil hydrocarbon degradation.</title>
        <authorList>
            <person name="Chauhan A."/>
            <person name="Green S."/>
            <person name="Pathak A."/>
            <person name="Thomas J."/>
            <person name="Venkatramanan R."/>
        </authorList>
    </citation>
    <scope>NUCLEOTIDE SEQUENCE [LARGE SCALE GENOMIC DNA]</scope>
    <source>
        <strain evidence="2 3">MF109</strain>
    </source>
</reference>
<evidence type="ECO:0000313" key="3">
    <source>
        <dbReference type="Proteomes" id="UP000016033"/>
    </source>
</evidence>
<comment type="caution">
    <text evidence="2">The sequence shown here is derived from an EMBL/GenBank/DDBJ whole genome shotgun (WGS) entry which is preliminary data.</text>
</comment>
<proteinExistence type="predicted"/>
<gene>
    <name evidence="2" type="ORF">L687_17890</name>
</gene>
<evidence type="ECO:0000313" key="2">
    <source>
        <dbReference type="EMBL" id="EQM76530.1"/>
    </source>
</evidence>
<evidence type="ECO:0000256" key="1">
    <source>
        <dbReference type="SAM" id="MobiDB-lite"/>
    </source>
</evidence>
<organism evidence="2 3">
    <name type="scientific">Microbacterium maritypicum MF109</name>
    <dbReference type="NCBI Taxonomy" id="1333857"/>
    <lineage>
        <taxon>Bacteria</taxon>
        <taxon>Bacillati</taxon>
        <taxon>Actinomycetota</taxon>
        <taxon>Actinomycetes</taxon>
        <taxon>Micrococcales</taxon>
        <taxon>Microbacteriaceae</taxon>
        <taxon>Microbacterium</taxon>
    </lineage>
</organism>
<dbReference type="AlphaFoldDB" id="T5KH62"/>
<protein>
    <submittedName>
        <fullName evidence="2">Uncharacterized protein</fullName>
    </submittedName>
</protein>
<dbReference type="EMBL" id="ATAO01000188">
    <property type="protein sequence ID" value="EQM76530.1"/>
    <property type="molecule type" value="Genomic_DNA"/>
</dbReference>
<dbReference type="Proteomes" id="UP000016033">
    <property type="component" value="Unassembled WGS sequence"/>
</dbReference>
<dbReference type="RefSeq" id="WP_021199913.1">
    <property type="nucleotide sequence ID" value="NZ_ATAO01000188.1"/>
</dbReference>
<feature type="region of interest" description="Disordered" evidence="1">
    <location>
        <begin position="221"/>
        <end position="250"/>
    </location>
</feature>